<reference evidence="2" key="3">
    <citation type="submission" date="2017-11" db="EMBL/GenBank/DDBJ databases">
        <authorList>
            <person name="Seuylemezian A."/>
            <person name="Cooper K."/>
            <person name="Vaishampayan P."/>
        </authorList>
    </citation>
    <scope>NUCLEOTIDE SEQUENCE</scope>
    <source>
        <strain evidence="2">PVAS-1</strain>
    </source>
</reference>
<evidence type="ECO:0000313" key="3">
    <source>
        <dbReference type="Proteomes" id="UP000004474"/>
    </source>
</evidence>
<dbReference type="EMBL" id="ALWX01000014">
    <property type="protein sequence ID" value="EKA62128.1"/>
    <property type="molecule type" value="Genomic_DNA"/>
</dbReference>
<keyword evidence="4" id="KW-1185">Reference proteome</keyword>
<dbReference type="Proteomes" id="UP000288711">
    <property type="component" value="Unassembled WGS sequence"/>
</dbReference>
<protein>
    <submittedName>
        <fullName evidence="1">Uncharacterized protein</fullName>
    </submittedName>
</protein>
<dbReference type="EMBL" id="PIPF01000002">
    <property type="protein sequence ID" value="RWU85147.1"/>
    <property type="molecule type" value="Genomic_DNA"/>
</dbReference>
<evidence type="ECO:0000313" key="4">
    <source>
        <dbReference type="Proteomes" id="UP000288711"/>
    </source>
</evidence>
<evidence type="ECO:0000313" key="2">
    <source>
        <dbReference type="EMBL" id="RWU85147.1"/>
    </source>
</evidence>
<comment type="caution">
    <text evidence="1">The sequence shown here is derived from an EMBL/GenBank/DDBJ whole genome shotgun (WGS) entry which is preliminary data.</text>
</comment>
<reference evidence="1 3" key="2">
    <citation type="journal article" date="2012" name="J. Bacteriol.">
        <title>Genome Sequence of Janibacter hoylei MTCC8307, Isolated from the Stratospheric Air.</title>
        <authorList>
            <person name="Pawar S.P."/>
            <person name="Dhotre D.P."/>
            <person name="Shetty S.A."/>
            <person name="Chowdhury S.P."/>
            <person name="Chaudhari B.L."/>
            <person name="Shouche Y.S."/>
        </authorList>
    </citation>
    <scope>NUCLEOTIDE SEQUENCE [LARGE SCALE GENOMIC DNA]</scope>
    <source>
        <strain evidence="1 3">PVAS-1</strain>
    </source>
</reference>
<proteinExistence type="predicted"/>
<name>K1ESF8_9MICO</name>
<evidence type="ECO:0000313" key="1">
    <source>
        <dbReference type="EMBL" id="EKA62128.1"/>
    </source>
</evidence>
<organism evidence="1 3">
    <name type="scientific">Janibacter hoylei PVAS-1</name>
    <dbReference type="NCBI Taxonomy" id="1210046"/>
    <lineage>
        <taxon>Bacteria</taxon>
        <taxon>Bacillati</taxon>
        <taxon>Actinomycetota</taxon>
        <taxon>Actinomycetes</taxon>
        <taxon>Micrococcales</taxon>
        <taxon>Intrasporangiaceae</taxon>
        <taxon>Janibacter</taxon>
    </lineage>
</organism>
<dbReference type="Proteomes" id="UP000004474">
    <property type="component" value="Unassembled WGS sequence"/>
</dbReference>
<dbReference type="STRING" id="1210046.B277_03730"/>
<sequence>MEISTGTIAPEHLAGKHVMLGTRDLGVFDGSSGTLHFEIPSGKHVLFLKDGLTTSGAVAFRVQAGHCAQIVVKDSEAGIFSAFFGGWFALERSGDHLEAQHHLEDGVPGAEEISPDEVPVSA</sequence>
<reference evidence="2 4" key="1">
    <citation type="journal article" date="2009" name="Int. J. Syst. Evol. Microbiol.">
        <title>Janibacter hoylei sp. nov., Bacillus isronensis sp. nov. and Bacillus aryabhattai sp. nov., isolated from cryotubes used for collecting air from the upper atmosphere.</title>
        <authorList>
            <person name="Shivaji S."/>
            <person name="Chaturvedi P."/>
            <person name="Begum Z."/>
            <person name="Pindi P.K."/>
            <person name="Manorama R."/>
            <person name="Padmanaban D.A."/>
            <person name="Shouche Y.S."/>
            <person name="Pawar S."/>
            <person name="Vaishampayan P."/>
            <person name="Dutt C.B."/>
            <person name="Datta G.N."/>
            <person name="Manchanda R.K."/>
            <person name="Rao U.R."/>
            <person name="Bhargava P.M."/>
            <person name="Narlikar J.V."/>
        </authorList>
    </citation>
    <scope>NUCLEOTIDE SEQUENCE [LARGE SCALE GENOMIC DNA]</scope>
    <source>
        <strain evidence="2 4">PVAS-1</strain>
    </source>
</reference>
<accession>K1ESF8</accession>
<dbReference type="AlphaFoldDB" id="K1ESF8"/>
<gene>
    <name evidence="1" type="ORF">B277_03730</name>
    <name evidence="2" type="ORF">CWN80_03085</name>
</gene>